<reference evidence="1" key="1">
    <citation type="journal article" date="2015" name="Nature">
        <title>Complex archaea that bridge the gap between prokaryotes and eukaryotes.</title>
        <authorList>
            <person name="Spang A."/>
            <person name="Saw J.H."/>
            <person name="Jorgensen S.L."/>
            <person name="Zaremba-Niedzwiedzka K."/>
            <person name="Martijn J."/>
            <person name="Lind A.E."/>
            <person name="van Eijk R."/>
            <person name="Schleper C."/>
            <person name="Guy L."/>
            <person name="Ettema T.J."/>
        </authorList>
    </citation>
    <scope>NUCLEOTIDE SEQUENCE</scope>
</reference>
<comment type="caution">
    <text evidence="1">The sequence shown here is derived from an EMBL/GenBank/DDBJ whole genome shotgun (WGS) entry which is preliminary data.</text>
</comment>
<accession>A0A0F9DWP5</accession>
<name>A0A0F9DWP5_9ZZZZ</name>
<dbReference type="InterPro" id="IPR012347">
    <property type="entry name" value="Ferritin-like"/>
</dbReference>
<dbReference type="AlphaFoldDB" id="A0A0F9DWP5"/>
<dbReference type="SUPFAM" id="SSF47240">
    <property type="entry name" value="Ferritin-like"/>
    <property type="match status" value="1"/>
</dbReference>
<proteinExistence type="predicted"/>
<evidence type="ECO:0008006" key="2">
    <source>
        <dbReference type="Google" id="ProtNLM"/>
    </source>
</evidence>
<dbReference type="EMBL" id="LAZR01039751">
    <property type="protein sequence ID" value="KKL16223.1"/>
    <property type="molecule type" value="Genomic_DNA"/>
</dbReference>
<evidence type="ECO:0000313" key="1">
    <source>
        <dbReference type="EMBL" id="KKL16223.1"/>
    </source>
</evidence>
<sequence>MSKDVETDINNLKKILEKKEHSIERYTDQIKVFSDPAINSLLEGILHNEIIHKAEIEEQIKRLEG</sequence>
<dbReference type="InterPro" id="IPR009078">
    <property type="entry name" value="Ferritin-like_SF"/>
</dbReference>
<gene>
    <name evidence="1" type="ORF">LCGC14_2497750</name>
</gene>
<organism evidence="1">
    <name type="scientific">marine sediment metagenome</name>
    <dbReference type="NCBI Taxonomy" id="412755"/>
    <lineage>
        <taxon>unclassified sequences</taxon>
        <taxon>metagenomes</taxon>
        <taxon>ecological metagenomes</taxon>
    </lineage>
</organism>
<protein>
    <recommendedName>
        <fullName evidence="2">Rubrerythrin diiron-binding domain-containing protein</fullName>
    </recommendedName>
</protein>
<dbReference type="Gene3D" id="1.20.1260.10">
    <property type="match status" value="1"/>
</dbReference>